<gene>
    <name evidence="2" type="ORF">TASK_LOCUS3588</name>
</gene>
<dbReference type="STRING" id="60517.A0A0R3W1H5"/>
<evidence type="ECO:0000313" key="3">
    <source>
        <dbReference type="Proteomes" id="UP000282613"/>
    </source>
</evidence>
<organism evidence="4">
    <name type="scientific">Taenia asiatica</name>
    <name type="common">Asian tapeworm</name>
    <dbReference type="NCBI Taxonomy" id="60517"/>
    <lineage>
        <taxon>Eukaryota</taxon>
        <taxon>Metazoa</taxon>
        <taxon>Spiralia</taxon>
        <taxon>Lophotrochozoa</taxon>
        <taxon>Platyhelminthes</taxon>
        <taxon>Cestoda</taxon>
        <taxon>Eucestoda</taxon>
        <taxon>Cyclophyllidea</taxon>
        <taxon>Taeniidae</taxon>
        <taxon>Taenia</taxon>
    </lineage>
</organism>
<dbReference type="PANTHER" id="PTHR46989:SF3">
    <property type="entry name" value="USPA DOMAIN-CONTAINING PROTEIN"/>
    <property type="match status" value="1"/>
</dbReference>
<evidence type="ECO:0000259" key="1">
    <source>
        <dbReference type="Pfam" id="PF00582"/>
    </source>
</evidence>
<evidence type="ECO:0000313" key="4">
    <source>
        <dbReference type="WBParaSite" id="TASK_0000358701-mRNA-1"/>
    </source>
</evidence>
<dbReference type="AlphaFoldDB" id="A0A0R3W1H5"/>
<dbReference type="PRINTS" id="PR01438">
    <property type="entry name" value="UNVRSLSTRESS"/>
</dbReference>
<dbReference type="WBParaSite" id="TASK_0000358701-mRNA-1">
    <property type="protein sequence ID" value="TASK_0000358701-mRNA-1"/>
    <property type="gene ID" value="TASK_0000358701"/>
</dbReference>
<dbReference type="SUPFAM" id="SSF52402">
    <property type="entry name" value="Adenine nucleotide alpha hydrolases-like"/>
    <property type="match status" value="1"/>
</dbReference>
<dbReference type="EMBL" id="UYRS01018304">
    <property type="protein sequence ID" value="VDK32043.1"/>
    <property type="molecule type" value="Genomic_DNA"/>
</dbReference>
<accession>A0A0R3W1H5</accession>
<reference evidence="4" key="1">
    <citation type="submission" date="2017-02" db="UniProtKB">
        <authorList>
            <consortium name="WormBaseParasite"/>
        </authorList>
    </citation>
    <scope>IDENTIFICATION</scope>
</reference>
<dbReference type="CDD" id="cd23659">
    <property type="entry name" value="USP_At3g01520-like"/>
    <property type="match status" value="1"/>
</dbReference>
<dbReference type="InterPro" id="IPR006016">
    <property type="entry name" value="UspA"/>
</dbReference>
<protein>
    <submittedName>
        <fullName evidence="4">Usp domain-containing protein</fullName>
    </submittedName>
</protein>
<dbReference type="InterPro" id="IPR006015">
    <property type="entry name" value="Universal_stress_UspA"/>
</dbReference>
<dbReference type="Pfam" id="PF00582">
    <property type="entry name" value="Usp"/>
    <property type="match status" value="1"/>
</dbReference>
<dbReference type="InterPro" id="IPR014729">
    <property type="entry name" value="Rossmann-like_a/b/a_fold"/>
</dbReference>
<evidence type="ECO:0000313" key="2">
    <source>
        <dbReference type="EMBL" id="VDK32043.1"/>
    </source>
</evidence>
<feature type="domain" description="UspA" evidence="1">
    <location>
        <begin position="6"/>
        <end position="152"/>
    </location>
</feature>
<dbReference type="Proteomes" id="UP000282613">
    <property type="component" value="Unassembled WGS sequence"/>
</dbReference>
<reference evidence="2 3" key="2">
    <citation type="submission" date="2018-11" db="EMBL/GenBank/DDBJ databases">
        <authorList>
            <consortium name="Pathogen Informatics"/>
        </authorList>
    </citation>
    <scope>NUCLEOTIDE SEQUENCE [LARGE SCALE GENOMIC DNA]</scope>
</reference>
<dbReference type="PANTHER" id="PTHR46989">
    <property type="entry name" value="USP DOMAIN-CONTAINING PROTEIN"/>
    <property type="match status" value="1"/>
</dbReference>
<sequence>MTEKGRKIGIPVDGSENSKKAVHWYLENVADKNDYVFFIHVQELLDLPLLHFKSGLSIPSDQWMKAINERNRLDEEISTEVVGMCRAKKIACDYITASDKRPGDGIVSMVNDLGIQLIVMGSRGLSTIRRTILGSVSDYVLHHSQVPICIVPAEYTPASSTCP</sequence>
<name>A0A0R3W1H5_TAEAS</name>
<dbReference type="OrthoDB" id="843225at2759"/>
<dbReference type="Gene3D" id="3.40.50.620">
    <property type="entry name" value="HUPs"/>
    <property type="match status" value="1"/>
</dbReference>
<keyword evidence="3" id="KW-1185">Reference proteome</keyword>
<proteinExistence type="predicted"/>